<comment type="caution">
    <text evidence="1">The sequence shown here is derived from an EMBL/GenBank/DDBJ whole genome shotgun (WGS) entry which is preliminary data.</text>
</comment>
<evidence type="ECO:0000313" key="1">
    <source>
        <dbReference type="EMBL" id="CAG8476225.1"/>
    </source>
</evidence>
<dbReference type="AlphaFoldDB" id="A0A9N8W6R9"/>
<dbReference type="Proteomes" id="UP000789831">
    <property type="component" value="Unassembled WGS sequence"/>
</dbReference>
<dbReference type="OrthoDB" id="2351612at2759"/>
<dbReference type="SUPFAM" id="SSF81383">
    <property type="entry name" value="F-box domain"/>
    <property type="match status" value="1"/>
</dbReference>
<dbReference type="EMBL" id="CAJVPL010000268">
    <property type="protein sequence ID" value="CAG8476225.1"/>
    <property type="molecule type" value="Genomic_DNA"/>
</dbReference>
<protein>
    <submittedName>
        <fullName evidence="1">13306_t:CDS:1</fullName>
    </submittedName>
</protein>
<sequence>MNNISSITLLSFQKHQMFLSSPLTTIFQLSNDVLYIVANYLDIPSTVALRATCRNFYHRLPSSVIFSELSVPTNMTNVQLEKFASSSNNLRYVRKVIVKGGSSIQVNSLLRILKRSPVQQISIVGCENFSIPELMSTLAEWLRDKSGNSPTMSSFKKFIFSRCIGGPRNALAIKRANQDLESIKQARGDESFIYTLTECDNKDCHQCKLRCGSCHIQYNFCDMVWVDCIWCKKKSFCGPCVTKASLSETAKPIPFQYIKICTIFDLSCT</sequence>
<dbReference type="InterPro" id="IPR036047">
    <property type="entry name" value="F-box-like_dom_sf"/>
</dbReference>
<name>A0A9N8W6R9_9GLOM</name>
<keyword evidence="2" id="KW-1185">Reference proteome</keyword>
<reference evidence="1" key="1">
    <citation type="submission" date="2021-06" db="EMBL/GenBank/DDBJ databases">
        <authorList>
            <person name="Kallberg Y."/>
            <person name="Tangrot J."/>
            <person name="Rosling A."/>
        </authorList>
    </citation>
    <scope>NUCLEOTIDE SEQUENCE</scope>
    <source>
        <strain evidence="1">MT106</strain>
    </source>
</reference>
<evidence type="ECO:0000313" key="2">
    <source>
        <dbReference type="Proteomes" id="UP000789831"/>
    </source>
</evidence>
<organism evidence="1 2">
    <name type="scientific">Ambispora gerdemannii</name>
    <dbReference type="NCBI Taxonomy" id="144530"/>
    <lineage>
        <taxon>Eukaryota</taxon>
        <taxon>Fungi</taxon>
        <taxon>Fungi incertae sedis</taxon>
        <taxon>Mucoromycota</taxon>
        <taxon>Glomeromycotina</taxon>
        <taxon>Glomeromycetes</taxon>
        <taxon>Archaeosporales</taxon>
        <taxon>Ambisporaceae</taxon>
        <taxon>Ambispora</taxon>
    </lineage>
</organism>
<proteinExistence type="predicted"/>
<gene>
    <name evidence="1" type="ORF">AGERDE_LOCUS2993</name>
</gene>
<accession>A0A9N8W6R9</accession>